<dbReference type="InterPro" id="IPR012296">
    <property type="entry name" value="Nuclease_put_TT1808"/>
</dbReference>
<keyword evidence="4" id="KW-1185">Reference proteome</keyword>
<dbReference type="AlphaFoldDB" id="A0A518H1Z1"/>
<dbReference type="Pfam" id="PF05685">
    <property type="entry name" value="Uma2"/>
    <property type="match status" value="1"/>
</dbReference>
<dbReference type="SUPFAM" id="SSF52980">
    <property type="entry name" value="Restriction endonuclease-like"/>
    <property type="match status" value="1"/>
</dbReference>
<sequence>MATAAASTWTAEQFGSRPDPGHPEELVRGRIVRMPPPNRRHGQVCGQSYFLIRQHVDEHDLGHVLSNDAGVITGRDPDTVRGADVAFYSYARLPRGPLPQSYGPEVPELVVEVRSPGDRWPDLLAKVTEYLNAGVVAVVVLDPDARSAQVYRVDQPPRILGPEEELTVPDLLGDFRVAVRRFFD</sequence>
<name>A0A518H1Z1_9BACT</name>
<dbReference type="InterPro" id="IPR011335">
    <property type="entry name" value="Restrct_endonuc-II-like"/>
</dbReference>
<dbReference type="RefSeq" id="WP_197446956.1">
    <property type="nucleotide sequence ID" value="NZ_CP036426.1"/>
</dbReference>
<proteinExistence type="predicted"/>
<dbReference type="KEGG" id="tpla:ElP_27310"/>
<feature type="domain" description="Putative restriction endonuclease" evidence="2">
    <location>
        <begin position="12"/>
        <end position="179"/>
    </location>
</feature>
<evidence type="ECO:0000313" key="3">
    <source>
        <dbReference type="EMBL" id="QDV34834.1"/>
    </source>
</evidence>
<dbReference type="Proteomes" id="UP000317835">
    <property type="component" value="Chromosome"/>
</dbReference>
<organism evidence="3 4">
    <name type="scientific">Tautonia plasticadhaerens</name>
    <dbReference type="NCBI Taxonomy" id="2527974"/>
    <lineage>
        <taxon>Bacteria</taxon>
        <taxon>Pseudomonadati</taxon>
        <taxon>Planctomycetota</taxon>
        <taxon>Planctomycetia</taxon>
        <taxon>Isosphaerales</taxon>
        <taxon>Isosphaeraceae</taxon>
        <taxon>Tautonia</taxon>
    </lineage>
</organism>
<gene>
    <name evidence="3" type="ORF">ElP_27310</name>
</gene>
<dbReference type="InterPro" id="IPR008538">
    <property type="entry name" value="Uma2"/>
</dbReference>
<reference evidence="3 4" key="1">
    <citation type="submission" date="2019-02" db="EMBL/GenBank/DDBJ databases">
        <title>Deep-cultivation of Planctomycetes and their phenomic and genomic characterization uncovers novel biology.</title>
        <authorList>
            <person name="Wiegand S."/>
            <person name="Jogler M."/>
            <person name="Boedeker C."/>
            <person name="Pinto D."/>
            <person name="Vollmers J."/>
            <person name="Rivas-Marin E."/>
            <person name="Kohn T."/>
            <person name="Peeters S.H."/>
            <person name="Heuer A."/>
            <person name="Rast P."/>
            <person name="Oberbeckmann S."/>
            <person name="Bunk B."/>
            <person name="Jeske O."/>
            <person name="Meyerdierks A."/>
            <person name="Storesund J.E."/>
            <person name="Kallscheuer N."/>
            <person name="Luecker S."/>
            <person name="Lage O.M."/>
            <person name="Pohl T."/>
            <person name="Merkel B.J."/>
            <person name="Hornburger P."/>
            <person name="Mueller R.-W."/>
            <person name="Bruemmer F."/>
            <person name="Labrenz M."/>
            <person name="Spormann A.M."/>
            <person name="Op den Camp H."/>
            <person name="Overmann J."/>
            <person name="Amann R."/>
            <person name="Jetten M.S.M."/>
            <person name="Mascher T."/>
            <person name="Medema M.H."/>
            <person name="Devos D.P."/>
            <person name="Kaster A.-K."/>
            <person name="Ovreas L."/>
            <person name="Rohde M."/>
            <person name="Galperin M.Y."/>
            <person name="Jogler C."/>
        </authorList>
    </citation>
    <scope>NUCLEOTIDE SEQUENCE [LARGE SCALE GENOMIC DNA]</scope>
    <source>
        <strain evidence="3 4">ElP</strain>
    </source>
</reference>
<dbReference type="PANTHER" id="PTHR34107">
    <property type="entry name" value="SLL0198 PROTEIN-RELATED"/>
    <property type="match status" value="1"/>
</dbReference>
<dbReference type="EMBL" id="CP036426">
    <property type="protein sequence ID" value="QDV34834.1"/>
    <property type="molecule type" value="Genomic_DNA"/>
</dbReference>
<evidence type="ECO:0000259" key="2">
    <source>
        <dbReference type="Pfam" id="PF05685"/>
    </source>
</evidence>
<feature type="compositionally biased region" description="Polar residues" evidence="1">
    <location>
        <begin position="1"/>
        <end position="13"/>
    </location>
</feature>
<evidence type="ECO:0000313" key="4">
    <source>
        <dbReference type="Proteomes" id="UP000317835"/>
    </source>
</evidence>
<protein>
    <recommendedName>
        <fullName evidence="2">Putative restriction endonuclease domain-containing protein</fullName>
    </recommendedName>
</protein>
<feature type="region of interest" description="Disordered" evidence="1">
    <location>
        <begin position="1"/>
        <end position="24"/>
    </location>
</feature>
<dbReference type="Gene3D" id="3.90.1570.10">
    <property type="entry name" value="tt1808, chain A"/>
    <property type="match status" value="1"/>
</dbReference>
<dbReference type="CDD" id="cd06260">
    <property type="entry name" value="DUF820-like"/>
    <property type="match status" value="1"/>
</dbReference>
<accession>A0A518H1Z1</accession>
<dbReference type="PANTHER" id="PTHR34107:SF1">
    <property type="entry name" value="SLL0198 PROTEIN"/>
    <property type="match status" value="1"/>
</dbReference>
<evidence type="ECO:0000256" key="1">
    <source>
        <dbReference type="SAM" id="MobiDB-lite"/>
    </source>
</evidence>